<evidence type="ECO:0000256" key="1">
    <source>
        <dbReference type="SAM" id="MobiDB-lite"/>
    </source>
</evidence>
<organism evidence="3 4">
    <name type="scientific">Smittium megazygosporum</name>
    <dbReference type="NCBI Taxonomy" id="133381"/>
    <lineage>
        <taxon>Eukaryota</taxon>
        <taxon>Fungi</taxon>
        <taxon>Fungi incertae sedis</taxon>
        <taxon>Zoopagomycota</taxon>
        <taxon>Kickxellomycotina</taxon>
        <taxon>Harpellomycetes</taxon>
        <taxon>Harpellales</taxon>
        <taxon>Legeriomycetaceae</taxon>
        <taxon>Smittium</taxon>
    </lineage>
</organism>
<evidence type="ECO:0000256" key="2">
    <source>
        <dbReference type="SAM" id="SignalP"/>
    </source>
</evidence>
<name>A0A2T9XYR3_9FUNG</name>
<accession>A0A2T9XYR3</accession>
<gene>
    <name evidence="3" type="ORF">BB560_007120</name>
</gene>
<dbReference type="EMBL" id="MBFS01003709">
    <property type="protein sequence ID" value="PVU85217.1"/>
    <property type="molecule type" value="Genomic_DNA"/>
</dbReference>
<proteinExistence type="predicted"/>
<feature type="region of interest" description="Disordered" evidence="1">
    <location>
        <begin position="23"/>
        <end position="142"/>
    </location>
</feature>
<feature type="signal peptide" evidence="2">
    <location>
        <begin position="1"/>
        <end position="20"/>
    </location>
</feature>
<dbReference type="AlphaFoldDB" id="A0A2T9XYR3"/>
<comment type="caution">
    <text evidence="3">The sequence shown here is derived from an EMBL/GenBank/DDBJ whole genome shotgun (WGS) entry which is preliminary data.</text>
</comment>
<keyword evidence="4" id="KW-1185">Reference proteome</keyword>
<evidence type="ECO:0000313" key="3">
    <source>
        <dbReference type="EMBL" id="PVU85217.1"/>
    </source>
</evidence>
<protein>
    <submittedName>
        <fullName evidence="3">Uncharacterized protein</fullName>
    </submittedName>
</protein>
<keyword evidence="2" id="KW-0732">Signal</keyword>
<dbReference type="Proteomes" id="UP000245609">
    <property type="component" value="Unassembled WGS sequence"/>
</dbReference>
<reference evidence="3 4" key="1">
    <citation type="journal article" date="2018" name="MBio">
        <title>Comparative Genomics Reveals the Core Gene Toolbox for the Fungus-Insect Symbiosis.</title>
        <authorList>
            <person name="Wang Y."/>
            <person name="Stata M."/>
            <person name="Wang W."/>
            <person name="Stajich J.E."/>
            <person name="White M.M."/>
            <person name="Moncalvo J.M."/>
        </authorList>
    </citation>
    <scope>NUCLEOTIDE SEQUENCE [LARGE SCALE GENOMIC DNA]</scope>
    <source>
        <strain evidence="3 4">SC-DP-2</strain>
    </source>
</reference>
<sequence length="194" mass="20420">MKLSKIVTSAVLVMVGMAYAQDEGNGKAGQNDSGWMGQDTAPKRVAPTSIVGMRAMGAPEDDSGENMPMASNGDSGPITRGASGDEGNQKKKKVNENNKIVGQDDDGEEDGDKNSKSDEEGEDDKDTTSTTQEEDTVDSDTVIPSITPYVLKPTGYDLSKASNSRFGFGFAIGEYGVFGLAVRVCVIAGVYFAL</sequence>
<evidence type="ECO:0000313" key="4">
    <source>
        <dbReference type="Proteomes" id="UP000245609"/>
    </source>
</evidence>
<feature type="chain" id="PRO_5015756673" evidence="2">
    <location>
        <begin position="21"/>
        <end position="194"/>
    </location>
</feature>